<dbReference type="Pfam" id="PF04909">
    <property type="entry name" value="Amidohydro_2"/>
    <property type="match status" value="1"/>
</dbReference>
<dbReference type="CDD" id="cd01292">
    <property type="entry name" value="metallo-dependent_hydrolases"/>
    <property type="match status" value="1"/>
</dbReference>
<name>A0ABW3VZS6_9ACTN</name>
<dbReference type="Gene3D" id="3.20.20.140">
    <property type="entry name" value="Metal-dependent hydrolases"/>
    <property type="match status" value="1"/>
</dbReference>
<sequence>MTELVAAEAQAEVAEVRAFWERLGLPGLMDLHVHFLPPPIERAVWREFDNGGELIGRSWPIRYRFDADERLRLLRAFGVRRFPTLPYAHKPGVAAFLNDWSRDFAAEVPEALWTATFYPEPEAASYVEGLVRDGVTLFKVHSQVGRFHVDDPLLDPVWAILEDSATPVVAHVGSGPVGTPYTGPEAMARLLRAHPRLKVLVAHLGAPETADFVTLAETYDGVHLDTSMALAPFFGGRIDDGLVPRLGALRERVVYGSDYPTLPFRYVDQLGWLADLGLGDDWLRDVCWHNAVRLLGPGVADS</sequence>
<keyword evidence="4" id="KW-1185">Reference proteome</keyword>
<evidence type="ECO:0000256" key="1">
    <source>
        <dbReference type="ARBA" id="ARBA00023239"/>
    </source>
</evidence>
<comment type="caution">
    <text evidence="3">The sequence shown here is derived from an EMBL/GenBank/DDBJ whole genome shotgun (WGS) entry which is preliminary data.</text>
</comment>
<dbReference type="SUPFAM" id="SSF51556">
    <property type="entry name" value="Metallo-dependent hydrolases"/>
    <property type="match status" value="1"/>
</dbReference>
<dbReference type="EMBL" id="JBHTLX010000015">
    <property type="protein sequence ID" value="MFD1248320.1"/>
    <property type="molecule type" value="Genomic_DNA"/>
</dbReference>
<dbReference type="InterPro" id="IPR032465">
    <property type="entry name" value="ACMSD"/>
</dbReference>
<dbReference type="InterPro" id="IPR032466">
    <property type="entry name" value="Metal_Hydrolase"/>
</dbReference>
<dbReference type="PANTHER" id="PTHR21240:SF28">
    <property type="entry name" value="ISO-OROTATE DECARBOXYLASE (EUROFUNG)"/>
    <property type="match status" value="1"/>
</dbReference>
<evidence type="ECO:0000313" key="4">
    <source>
        <dbReference type="Proteomes" id="UP001597229"/>
    </source>
</evidence>
<dbReference type="Proteomes" id="UP001597229">
    <property type="component" value="Unassembled WGS sequence"/>
</dbReference>
<reference evidence="4" key="1">
    <citation type="journal article" date="2019" name="Int. J. Syst. Evol. Microbiol.">
        <title>The Global Catalogue of Microorganisms (GCM) 10K type strain sequencing project: providing services to taxonomists for standard genome sequencing and annotation.</title>
        <authorList>
            <consortium name="The Broad Institute Genomics Platform"/>
            <consortium name="The Broad Institute Genome Sequencing Center for Infectious Disease"/>
            <person name="Wu L."/>
            <person name="Ma J."/>
        </authorList>
    </citation>
    <scope>NUCLEOTIDE SEQUENCE [LARGE SCALE GENOMIC DNA]</scope>
    <source>
        <strain evidence="4">CCUG 52478</strain>
    </source>
</reference>
<gene>
    <name evidence="3" type="ORF">ACFQ3F_11025</name>
</gene>
<organism evidence="3 4">
    <name type="scientific">Nocardioides ginsengisoli</name>
    <dbReference type="NCBI Taxonomy" id="363868"/>
    <lineage>
        <taxon>Bacteria</taxon>
        <taxon>Bacillati</taxon>
        <taxon>Actinomycetota</taxon>
        <taxon>Actinomycetes</taxon>
        <taxon>Propionibacteriales</taxon>
        <taxon>Nocardioidaceae</taxon>
        <taxon>Nocardioides</taxon>
    </lineage>
</organism>
<dbReference type="RefSeq" id="WP_367918225.1">
    <property type="nucleotide sequence ID" value="NZ_BAABAC010000008.1"/>
</dbReference>
<protein>
    <submittedName>
        <fullName evidence="3">Amidohydrolase family protein</fullName>
    </submittedName>
</protein>
<accession>A0ABW3VZS6</accession>
<keyword evidence="1" id="KW-0456">Lyase</keyword>
<proteinExistence type="predicted"/>
<evidence type="ECO:0000259" key="2">
    <source>
        <dbReference type="Pfam" id="PF04909"/>
    </source>
</evidence>
<dbReference type="PANTHER" id="PTHR21240">
    <property type="entry name" value="2-AMINO-3-CARBOXYLMUCONATE-6-SEMIALDEHYDE DECARBOXYLASE"/>
    <property type="match status" value="1"/>
</dbReference>
<dbReference type="InterPro" id="IPR006680">
    <property type="entry name" value="Amidohydro-rel"/>
</dbReference>
<feature type="domain" description="Amidohydrolase-related" evidence="2">
    <location>
        <begin position="30"/>
        <end position="296"/>
    </location>
</feature>
<evidence type="ECO:0000313" key="3">
    <source>
        <dbReference type="EMBL" id="MFD1248320.1"/>
    </source>
</evidence>